<keyword evidence="1" id="KW-0472">Membrane</keyword>
<sequence length="521" mass="57181">QINKAVFGVKVDSNTKVYGEVDPVPVWSFINVFEEEVQTLNKIYTVIVDRVDGEDAYQTVDGNTVSPATYRYYTERVVINSGVIPVNNYQYSSPLNEFGSLSITRRAPNVKVNSDSAIEPNVPLSDSVSIDASAFDMDGNQISGVFSWDENIGTIPDFTDSDTVSVTAVFTPDYDNADNLNYSETEFVVNVAVLPVVIDIAWGANKYVYSGKATPDMVYTATAAGENVLLTLTYEGDRVNVGSYTVTASINDNNYRLPENASVEVEIVPATVTVSFGSQSYEIIQGDEFTPTVKYEGFVNGETEEVLTRRAEYDTYTLPGSYSLELSGAIADNYRFEYVDSTLTIYRAELMDEDFGATFDGAFPEEVTLTITTSDDLQTGNAQNLFNIVKGAYTSLSDKVLRSVYSLNYAGIDGYVNKGDISVTMPVPEFGSAETLQFIYVTNEGDVVVIDNATYGEDGSVTLTMTDAAYILVSVTDDSGLADYTLYMVIGGVVVVLILMILIGIAIKRRRDRRIIKYEDE</sequence>
<gene>
    <name evidence="3" type="ORF">IAB05_01945</name>
</gene>
<dbReference type="AlphaFoldDB" id="A0A9D1MH65"/>
<feature type="domain" description="MBG" evidence="2">
    <location>
        <begin position="286"/>
        <end position="344"/>
    </location>
</feature>
<reference evidence="3" key="1">
    <citation type="submission" date="2020-10" db="EMBL/GenBank/DDBJ databases">
        <authorList>
            <person name="Gilroy R."/>
        </authorList>
    </citation>
    <scope>NUCLEOTIDE SEQUENCE</scope>
    <source>
        <strain evidence="3">18911</strain>
    </source>
</reference>
<evidence type="ECO:0000259" key="2">
    <source>
        <dbReference type="Pfam" id="PF18676"/>
    </source>
</evidence>
<keyword evidence="1" id="KW-1133">Transmembrane helix</keyword>
<feature type="non-terminal residue" evidence="3">
    <location>
        <position position="1"/>
    </location>
</feature>
<accession>A0A9D1MH65</accession>
<feature type="transmembrane region" description="Helical" evidence="1">
    <location>
        <begin position="484"/>
        <end position="507"/>
    </location>
</feature>
<evidence type="ECO:0000256" key="1">
    <source>
        <dbReference type="SAM" id="Phobius"/>
    </source>
</evidence>
<name>A0A9D1MH65_9FIRM</name>
<dbReference type="Proteomes" id="UP000824094">
    <property type="component" value="Unassembled WGS sequence"/>
</dbReference>
<dbReference type="EMBL" id="DVNF01000063">
    <property type="protein sequence ID" value="HIU60135.1"/>
    <property type="molecule type" value="Genomic_DNA"/>
</dbReference>
<dbReference type="InterPro" id="IPR041286">
    <property type="entry name" value="MBG_2"/>
</dbReference>
<comment type="caution">
    <text evidence="3">The sequence shown here is derived from an EMBL/GenBank/DDBJ whole genome shotgun (WGS) entry which is preliminary data.</text>
</comment>
<dbReference type="Pfam" id="PF18676">
    <property type="entry name" value="MBG_2"/>
    <property type="match status" value="1"/>
</dbReference>
<organism evidence="3 4">
    <name type="scientific">Candidatus Stercoripulliclostridium merdigallinarum</name>
    <dbReference type="NCBI Taxonomy" id="2840951"/>
    <lineage>
        <taxon>Bacteria</taxon>
        <taxon>Bacillati</taxon>
        <taxon>Bacillota</taxon>
        <taxon>Clostridia</taxon>
        <taxon>Eubacteriales</taxon>
        <taxon>Candidatus Stercoripulliclostridium</taxon>
    </lineage>
</organism>
<protein>
    <recommendedName>
        <fullName evidence="2">MBG domain-containing protein</fullName>
    </recommendedName>
</protein>
<evidence type="ECO:0000313" key="3">
    <source>
        <dbReference type="EMBL" id="HIU60135.1"/>
    </source>
</evidence>
<reference evidence="3" key="2">
    <citation type="journal article" date="2021" name="PeerJ">
        <title>Extensive microbial diversity within the chicken gut microbiome revealed by metagenomics and culture.</title>
        <authorList>
            <person name="Gilroy R."/>
            <person name="Ravi A."/>
            <person name="Getino M."/>
            <person name="Pursley I."/>
            <person name="Horton D.L."/>
            <person name="Alikhan N.F."/>
            <person name="Baker D."/>
            <person name="Gharbi K."/>
            <person name="Hall N."/>
            <person name="Watson M."/>
            <person name="Adriaenssens E.M."/>
            <person name="Foster-Nyarko E."/>
            <person name="Jarju S."/>
            <person name="Secka A."/>
            <person name="Antonio M."/>
            <person name="Oren A."/>
            <person name="Chaudhuri R.R."/>
            <person name="La Ragione R."/>
            <person name="Hildebrand F."/>
            <person name="Pallen M.J."/>
        </authorList>
    </citation>
    <scope>NUCLEOTIDE SEQUENCE</scope>
    <source>
        <strain evidence="3">18911</strain>
    </source>
</reference>
<proteinExistence type="predicted"/>
<evidence type="ECO:0000313" key="4">
    <source>
        <dbReference type="Proteomes" id="UP000824094"/>
    </source>
</evidence>
<keyword evidence="1" id="KW-0812">Transmembrane</keyword>